<evidence type="ECO:0000313" key="1">
    <source>
        <dbReference type="EMBL" id="JAD94052.1"/>
    </source>
</evidence>
<dbReference type="EMBL" id="GBRH01203843">
    <property type="protein sequence ID" value="JAD94052.1"/>
    <property type="molecule type" value="Transcribed_RNA"/>
</dbReference>
<dbReference type="PANTHER" id="PTHR16199:SF4">
    <property type="entry name" value="CONDENSIN-2 COMPLEX SUBUNIT G2"/>
    <property type="match status" value="1"/>
</dbReference>
<dbReference type="GO" id="GO:0000796">
    <property type="term" value="C:condensin complex"/>
    <property type="evidence" value="ECO:0007669"/>
    <property type="project" value="TreeGrafter"/>
</dbReference>
<protein>
    <recommendedName>
        <fullName evidence="2">RNA polymerase II assembly factor Rtp1 C-terminal domain-containing protein</fullName>
    </recommendedName>
</protein>
<proteinExistence type="predicted"/>
<name>A0A0A9EDE8_ARUDO</name>
<dbReference type="PANTHER" id="PTHR16199">
    <property type="entry name" value="CONDENSIN-2 COMPLEX SUBUNIT G2"/>
    <property type="match status" value="1"/>
</dbReference>
<reference evidence="1" key="1">
    <citation type="submission" date="2014-09" db="EMBL/GenBank/DDBJ databases">
        <authorList>
            <person name="Magalhaes I.L.F."/>
            <person name="Oliveira U."/>
            <person name="Santos F.R."/>
            <person name="Vidigal T.H.D.A."/>
            <person name="Brescovit A.D."/>
            <person name="Santos A.J."/>
        </authorList>
    </citation>
    <scope>NUCLEOTIDE SEQUENCE</scope>
    <source>
        <tissue evidence="1">Shoot tissue taken approximately 20 cm above the soil surface</tissue>
    </source>
</reference>
<dbReference type="GO" id="GO:0000070">
    <property type="term" value="P:mitotic sister chromatid segregation"/>
    <property type="evidence" value="ECO:0007669"/>
    <property type="project" value="TreeGrafter"/>
</dbReference>
<sequence>MATNVCQFSDSGLPLWVSAVAKNELLDAAEPGQEEQSKQAGEPEDLPSPRKLAEMMVILLKKGSPRILDSVGAVLLSTIQLALQRSEYGVVLGMTRFVCARLLGNDSLALEKLQLTRDSLRENFFEIDRYVRDEVADEDDLRQQLESAKSLIRSVLTDV</sequence>
<evidence type="ECO:0008006" key="2">
    <source>
        <dbReference type="Google" id="ProtNLM"/>
    </source>
</evidence>
<organism evidence="1">
    <name type="scientific">Arundo donax</name>
    <name type="common">Giant reed</name>
    <name type="synonym">Donax arundinaceus</name>
    <dbReference type="NCBI Taxonomy" id="35708"/>
    <lineage>
        <taxon>Eukaryota</taxon>
        <taxon>Viridiplantae</taxon>
        <taxon>Streptophyta</taxon>
        <taxon>Embryophyta</taxon>
        <taxon>Tracheophyta</taxon>
        <taxon>Spermatophyta</taxon>
        <taxon>Magnoliopsida</taxon>
        <taxon>Liliopsida</taxon>
        <taxon>Poales</taxon>
        <taxon>Poaceae</taxon>
        <taxon>PACMAD clade</taxon>
        <taxon>Arundinoideae</taxon>
        <taxon>Arundineae</taxon>
        <taxon>Arundo</taxon>
    </lineage>
</organism>
<accession>A0A0A9EDE8</accession>
<dbReference type="AlphaFoldDB" id="A0A0A9EDE8"/>
<dbReference type="GO" id="GO:0005634">
    <property type="term" value="C:nucleus"/>
    <property type="evidence" value="ECO:0007669"/>
    <property type="project" value="TreeGrafter"/>
</dbReference>
<reference evidence="1" key="2">
    <citation type="journal article" date="2015" name="Data Brief">
        <title>Shoot transcriptome of the giant reed, Arundo donax.</title>
        <authorList>
            <person name="Barrero R.A."/>
            <person name="Guerrero F.D."/>
            <person name="Moolhuijzen P."/>
            <person name="Goolsby J.A."/>
            <person name="Tidwell J."/>
            <person name="Bellgard S.E."/>
            <person name="Bellgard M.I."/>
        </authorList>
    </citation>
    <scope>NUCLEOTIDE SEQUENCE</scope>
    <source>
        <tissue evidence="1">Shoot tissue taken approximately 20 cm above the soil surface</tissue>
    </source>
</reference>